<comment type="caution">
    <text evidence="1">The sequence shown here is derived from an EMBL/GenBank/DDBJ whole genome shotgun (WGS) entry which is preliminary data.</text>
</comment>
<proteinExistence type="predicted"/>
<keyword evidence="2" id="KW-1185">Reference proteome</keyword>
<organism evidence="1 2">
    <name type="scientific">Kipferlia bialata</name>
    <dbReference type="NCBI Taxonomy" id="797122"/>
    <lineage>
        <taxon>Eukaryota</taxon>
        <taxon>Metamonada</taxon>
        <taxon>Carpediemonas-like organisms</taxon>
        <taxon>Kipferlia</taxon>
    </lineage>
</organism>
<sequence>HPLSLVEIPGVYNPFTKRGAEDMEMSERPFVCNHTHAATLLGTCVYYICRVDIRRSQSECSYDVHGMRVFECRLDTMEWREIGVGSREKEEWFPEGYTENVCVVGDTIVCEMRDTSEQSLWAFDPQHSDGSDIHVRRWSRHYPLGMTPHQRDYFCRRKEIIYSGSVQMGRHLFRVRLTGTYIAHLMARDTITQSEEIWGEIDRKLTSPYVTFKLGPEREDWHKSYHDNEGLPVLAAHTRESLYCIIGEGTRGCEDRGYVIRLTERALEEVYGLP</sequence>
<reference evidence="1 2" key="1">
    <citation type="journal article" date="2018" name="PLoS ONE">
        <title>The draft genome of Kipferlia bialata reveals reductive genome evolution in fornicate parasites.</title>
        <authorList>
            <person name="Tanifuji G."/>
            <person name="Takabayashi S."/>
            <person name="Kume K."/>
            <person name="Takagi M."/>
            <person name="Nakayama T."/>
            <person name="Kamikawa R."/>
            <person name="Inagaki Y."/>
            <person name="Hashimoto T."/>
        </authorList>
    </citation>
    <scope>NUCLEOTIDE SEQUENCE [LARGE SCALE GENOMIC DNA]</scope>
    <source>
        <strain evidence="1">NY0173</strain>
    </source>
</reference>
<evidence type="ECO:0000313" key="2">
    <source>
        <dbReference type="Proteomes" id="UP000265618"/>
    </source>
</evidence>
<dbReference type="EMBL" id="BDIP01006693">
    <property type="protein sequence ID" value="GIQ90808.1"/>
    <property type="molecule type" value="Genomic_DNA"/>
</dbReference>
<name>A0A9K3GPW0_9EUKA</name>
<dbReference type="AlphaFoldDB" id="A0A9K3GPW0"/>
<evidence type="ECO:0000313" key="1">
    <source>
        <dbReference type="EMBL" id="GIQ90808.1"/>
    </source>
</evidence>
<feature type="non-terminal residue" evidence="1">
    <location>
        <position position="1"/>
    </location>
</feature>
<dbReference type="Proteomes" id="UP000265618">
    <property type="component" value="Unassembled WGS sequence"/>
</dbReference>
<protein>
    <submittedName>
        <fullName evidence="1">Uncharacterized protein</fullName>
    </submittedName>
</protein>
<accession>A0A9K3GPW0</accession>
<gene>
    <name evidence="1" type="ORF">KIPB_013743</name>
</gene>